<comment type="cofactor">
    <cofactor evidence="6">
        <name>Zn(2+)</name>
        <dbReference type="ChEBI" id="CHEBI:29105"/>
    </cofactor>
    <text evidence="6">Binds 1 zinc ion.</text>
</comment>
<evidence type="ECO:0000256" key="6">
    <source>
        <dbReference type="RuleBase" id="RU368091"/>
    </source>
</evidence>
<evidence type="ECO:0000259" key="8">
    <source>
        <dbReference type="Pfam" id="PF08439"/>
    </source>
</evidence>
<evidence type="ECO:0000259" key="7">
    <source>
        <dbReference type="Pfam" id="PF01432"/>
    </source>
</evidence>
<dbReference type="InterPro" id="IPR004438">
    <property type="entry name" value="Peptidase_M3B"/>
</dbReference>
<comment type="similarity">
    <text evidence="6">Belongs to the peptidase M3B family.</text>
</comment>
<dbReference type="RefSeq" id="WP_129080636.1">
    <property type="nucleotide sequence ID" value="NZ_QOUX01000047.1"/>
</dbReference>
<sequence>MSKRLTRSEVSLEQTWDLHELFDSNEAWEKEFAQIEDDIQEVVQYQGRLGEGSSILVACLNAYEKLQMRMVRVSTYGYLRASEDGTNQLYQANLSQVSAIVARVNAAASFIQSELLQLPEGTIKGFLEKEEELDTYRSYLLELQDQMPYQLSQETETVLASLGEVLESPFMIYSRSKSSDMEFDPILNENGEELPVSLSLYETRYEQSSDTDERRLAYASYAKTLNQYKNTFAATYATEVKKQVVMSRLRNYDSVEHMLLQPQQVTKEMYENILDIIQTELAPHMRRYIDLKKRVLGLDKMLLCDLKAPIDPEYNPEVTFEEAATHVLEALEVMGPEYMDAMRTAIEDRWVDYADTVGKRSGAFCSSPYGVHPYILMTWSGKMRSTFTLAHELGHAGHFVFANRYQRIHNTRPSKYFIEAPSTLNEMLLSQSLLAKTKDVRARRSVLVQVLGTYYHNFVTHLLEAEMQRRVYRHAEAGKPITASVLCELKGNVLGDFWGDSVEIDEGARLTWIRQPHYYMGLYPYTYAAGLTASTAVAQTIQKEGQPAAERWLEVLKAGGTKEPLELMKMAGIDMSSPEPIRQAVAYVGSLVDELEASFKSEGQ</sequence>
<keyword evidence="5 6" id="KW-0482">Metalloprotease</keyword>
<dbReference type="Pfam" id="PF08439">
    <property type="entry name" value="Peptidase_M3_N"/>
    <property type="match status" value="1"/>
</dbReference>
<evidence type="ECO:0000256" key="5">
    <source>
        <dbReference type="ARBA" id="ARBA00023049"/>
    </source>
</evidence>
<keyword evidence="3 6" id="KW-0378">Hydrolase</keyword>
<evidence type="ECO:0000256" key="3">
    <source>
        <dbReference type="ARBA" id="ARBA00022801"/>
    </source>
</evidence>
<dbReference type="SUPFAM" id="SSF55486">
    <property type="entry name" value="Metalloproteases ('zincins'), catalytic domain"/>
    <property type="match status" value="1"/>
</dbReference>
<evidence type="ECO:0000313" key="10">
    <source>
        <dbReference type="Proteomes" id="UP000290649"/>
    </source>
</evidence>
<keyword evidence="1 6" id="KW-0645">Protease</keyword>
<dbReference type="InterPro" id="IPR042088">
    <property type="entry name" value="OligoPept_F_C"/>
</dbReference>
<organism evidence="9 10">
    <name type="scientific">Anaerobacillus alkaliphilus</name>
    <dbReference type="NCBI Taxonomy" id="1548597"/>
    <lineage>
        <taxon>Bacteria</taxon>
        <taxon>Bacillati</taxon>
        <taxon>Bacillota</taxon>
        <taxon>Bacilli</taxon>
        <taxon>Bacillales</taxon>
        <taxon>Bacillaceae</taxon>
        <taxon>Anaerobacillus</taxon>
    </lineage>
</organism>
<keyword evidence="2 6" id="KW-0479">Metal-binding</keyword>
<evidence type="ECO:0000256" key="1">
    <source>
        <dbReference type="ARBA" id="ARBA00022670"/>
    </source>
</evidence>
<dbReference type="Pfam" id="PF01432">
    <property type="entry name" value="Peptidase_M3"/>
    <property type="match status" value="1"/>
</dbReference>
<dbReference type="EC" id="3.4.24.-" evidence="6"/>
<comment type="function">
    <text evidence="6">Has oligopeptidase activity and degrades a variety of small bioactive peptides.</text>
</comment>
<dbReference type="CDD" id="cd09609">
    <property type="entry name" value="M3B_PepF"/>
    <property type="match status" value="1"/>
</dbReference>
<feature type="domain" description="Peptidase M3A/M3B catalytic" evidence="7">
    <location>
        <begin position="206"/>
        <end position="585"/>
    </location>
</feature>
<dbReference type="InterPro" id="IPR034009">
    <property type="entry name" value="M3B_PepF_4"/>
</dbReference>
<dbReference type="GO" id="GO:0006508">
    <property type="term" value="P:proteolysis"/>
    <property type="evidence" value="ECO:0007669"/>
    <property type="project" value="UniProtKB-KW"/>
</dbReference>
<dbReference type="InterPro" id="IPR001567">
    <property type="entry name" value="Pept_M3A_M3B_dom"/>
</dbReference>
<accession>A0A4Q0VMY2</accession>
<protein>
    <recommendedName>
        <fullName evidence="6">Oligopeptidase F</fullName>
        <ecNumber evidence="6">3.4.24.-</ecNumber>
    </recommendedName>
</protein>
<proteinExistence type="inferred from homology"/>
<evidence type="ECO:0000256" key="2">
    <source>
        <dbReference type="ARBA" id="ARBA00022723"/>
    </source>
</evidence>
<dbReference type="OrthoDB" id="9766487at2"/>
<dbReference type="InterPro" id="IPR013647">
    <property type="entry name" value="OligopepF_N_dom"/>
</dbReference>
<reference evidence="9 10" key="1">
    <citation type="journal article" date="2019" name="Int. J. Syst. Evol. Microbiol.">
        <title>Anaerobacillus alkaliphilus sp. nov., a novel alkaliphilic and moderately halophilic bacterium.</title>
        <authorList>
            <person name="Borsodi A.K."/>
            <person name="Aszalos J.M."/>
            <person name="Bihari P."/>
            <person name="Nagy I."/>
            <person name="Schumann P."/>
            <person name="Sproer C."/>
            <person name="Kovacs A.L."/>
            <person name="Boka K."/>
            <person name="Dobosy P."/>
            <person name="Ovari M."/>
            <person name="Szili-Kovacs T."/>
            <person name="Toth E."/>
        </authorList>
    </citation>
    <scope>NUCLEOTIDE SEQUENCE [LARGE SCALE GENOMIC DNA]</scope>
    <source>
        <strain evidence="9 10">B16-10</strain>
    </source>
</reference>
<evidence type="ECO:0000313" key="9">
    <source>
        <dbReference type="EMBL" id="RXI96668.1"/>
    </source>
</evidence>
<gene>
    <name evidence="9" type="primary">pepF</name>
    <name evidence="9" type="ORF">DS745_23505</name>
</gene>
<dbReference type="Gene3D" id="1.20.140.70">
    <property type="entry name" value="Oligopeptidase f, N-terminal domain"/>
    <property type="match status" value="1"/>
</dbReference>
<dbReference type="EMBL" id="QOUX01000047">
    <property type="protein sequence ID" value="RXI96668.1"/>
    <property type="molecule type" value="Genomic_DNA"/>
</dbReference>
<dbReference type="Gene3D" id="1.10.1370.20">
    <property type="entry name" value="Oligoendopeptidase f, C-terminal domain"/>
    <property type="match status" value="1"/>
</dbReference>
<dbReference type="GO" id="GO:0004222">
    <property type="term" value="F:metalloendopeptidase activity"/>
    <property type="evidence" value="ECO:0007669"/>
    <property type="project" value="UniProtKB-UniRule"/>
</dbReference>
<keyword evidence="4 6" id="KW-0862">Zinc</keyword>
<dbReference type="GO" id="GO:0046872">
    <property type="term" value="F:metal ion binding"/>
    <property type="evidence" value="ECO:0007669"/>
    <property type="project" value="UniProtKB-UniRule"/>
</dbReference>
<comment type="caution">
    <text evidence="9">The sequence shown here is derived from an EMBL/GenBank/DDBJ whole genome shotgun (WGS) entry which is preliminary data.</text>
</comment>
<dbReference type="AlphaFoldDB" id="A0A4Q0VMY2"/>
<keyword evidence="10" id="KW-1185">Reference proteome</keyword>
<name>A0A4Q0VMY2_9BACI</name>
<dbReference type="Proteomes" id="UP000290649">
    <property type="component" value="Unassembled WGS sequence"/>
</dbReference>
<feature type="domain" description="Oligopeptidase F N-terminal" evidence="8">
    <location>
        <begin position="114"/>
        <end position="183"/>
    </location>
</feature>
<dbReference type="NCBIfam" id="TIGR00181">
    <property type="entry name" value="pepF"/>
    <property type="match status" value="1"/>
</dbReference>
<evidence type="ECO:0000256" key="4">
    <source>
        <dbReference type="ARBA" id="ARBA00022833"/>
    </source>
</evidence>